<proteinExistence type="predicted"/>
<accession>A0A2A4K7Q5</accession>
<comment type="caution">
    <text evidence="2">The sequence shown here is derived from an EMBL/GenBank/DDBJ whole genome shotgun (WGS) entry which is preliminary data.</text>
</comment>
<gene>
    <name evidence="2" type="ORF">B5V51_9605</name>
</gene>
<name>A0A2A4K7Q5_HELVI</name>
<evidence type="ECO:0000256" key="1">
    <source>
        <dbReference type="SAM" id="MobiDB-lite"/>
    </source>
</evidence>
<dbReference type="AlphaFoldDB" id="A0A2A4K7Q5"/>
<evidence type="ECO:0000313" key="2">
    <source>
        <dbReference type="EMBL" id="PCG80261.1"/>
    </source>
</evidence>
<sequence>MSQSEHRRTLPMSVNEQYYSMPRLFSLDEWAGCVAARGAYCLGSFELEPAQRPHPLYDLMEVNASIISILPSTSIVTENHEKQQTLRPSSNNDDDTQPGYGVL</sequence>
<feature type="region of interest" description="Disordered" evidence="1">
    <location>
        <begin position="79"/>
        <end position="103"/>
    </location>
</feature>
<reference evidence="2" key="1">
    <citation type="submission" date="2017-09" db="EMBL/GenBank/DDBJ databases">
        <title>Contemporary evolution of a Lepidopteran species, Heliothis virescens, in response to modern agricultural practices.</title>
        <authorList>
            <person name="Fritz M.L."/>
            <person name="Deyonke A.M."/>
            <person name="Papanicolaou A."/>
            <person name="Micinski S."/>
            <person name="Westbrook J."/>
            <person name="Gould F."/>
        </authorList>
    </citation>
    <scope>NUCLEOTIDE SEQUENCE [LARGE SCALE GENOMIC DNA]</scope>
    <source>
        <strain evidence="2">HvINT-</strain>
        <tissue evidence="2">Whole body</tissue>
    </source>
</reference>
<organism evidence="2">
    <name type="scientific">Heliothis virescens</name>
    <name type="common">Tobacco budworm moth</name>
    <dbReference type="NCBI Taxonomy" id="7102"/>
    <lineage>
        <taxon>Eukaryota</taxon>
        <taxon>Metazoa</taxon>
        <taxon>Ecdysozoa</taxon>
        <taxon>Arthropoda</taxon>
        <taxon>Hexapoda</taxon>
        <taxon>Insecta</taxon>
        <taxon>Pterygota</taxon>
        <taxon>Neoptera</taxon>
        <taxon>Endopterygota</taxon>
        <taxon>Lepidoptera</taxon>
        <taxon>Glossata</taxon>
        <taxon>Ditrysia</taxon>
        <taxon>Noctuoidea</taxon>
        <taxon>Noctuidae</taxon>
        <taxon>Heliothinae</taxon>
        <taxon>Heliothis</taxon>
    </lineage>
</organism>
<protein>
    <submittedName>
        <fullName evidence="2">Uncharacterized protein</fullName>
    </submittedName>
</protein>
<dbReference type="EMBL" id="NWSH01000045">
    <property type="protein sequence ID" value="PCG80261.1"/>
    <property type="molecule type" value="Genomic_DNA"/>
</dbReference>